<sequence length="224" mass="24963">MSLYKINEVFESLQGEGSYTGLPSIFVRLQGCPVGCPWCDTQHTWTIDPESELSSAEVMAQNTESSNWFEQSVEQLIQLFADQGYVAKHVVITGGEPCLYDLSAITTRLIDDGYSVQIETSGTYEIIAHADTWVTVSPKVNMPGGKPVLKSAMLRANEIKHPIAMQKHVEELDQVLLLLGDSPIPNVYLQPISQQKRATELAIKTCIARNWRLSLQTHKFIGIE</sequence>
<feature type="binding site" evidence="8">
    <location>
        <begin position="13"/>
        <end position="15"/>
    </location>
    <ligand>
        <name>substrate</name>
    </ligand>
</feature>
<keyword evidence="4 8" id="KW-0460">Magnesium</keyword>
<reference evidence="10 11" key="1">
    <citation type="submission" date="2023-10" db="EMBL/GenBank/DDBJ databases">
        <title>Glaciecola aquimarina strain GGW-M5 nov., isolated from a coastal seawater.</title>
        <authorList>
            <person name="Bayburt H."/>
            <person name="Kim J.M."/>
            <person name="Choi B.J."/>
            <person name="Jeon C.O."/>
        </authorList>
    </citation>
    <scope>NUCLEOTIDE SEQUENCE [LARGE SCALE GENOMIC DNA]</scope>
    <source>
        <strain evidence="10 11">KCTC 32108</strain>
    </source>
</reference>
<dbReference type="PANTHER" id="PTHR42836:SF1">
    <property type="entry name" value="7-CARBOXY-7-DEAZAGUANINE SYNTHASE"/>
    <property type="match status" value="1"/>
</dbReference>
<evidence type="ECO:0000256" key="7">
    <source>
        <dbReference type="ARBA" id="ARBA00023239"/>
    </source>
</evidence>
<keyword evidence="2 8" id="KW-0949">S-adenosyl-L-methionine</keyword>
<dbReference type="PIRSF" id="PIRSF000370">
    <property type="entry name" value="QueE"/>
    <property type="match status" value="1"/>
</dbReference>
<feature type="domain" description="Radical SAM core" evidence="9">
    <location>
        <begin position="19"/>
        <end position="224"/>
    </location>
</feature>
<comment type="cofactor">
    <cofactor evidence="8">
        <name>S-adenosyl-L-methionine</name>
        <dbReference type="ChEBI" id="CHEBI:59789"/>
    </cofactor>
    <text evidence="8">Binds 1 S-adenosyl-L-methionine per subunit.</text>
</comment>
<comment type="caution">
    <text evidence="10">The sequence shown here is derived from an EMBL/GenBank/DDBJ whole genome shotgun (WGS) entry which is preliminary data.</text>
</comment>
<keyword evidence="1 8" id="KW-0004">4Fe-4S</keyword>
<dbReference type="Pfam" id="PF04055">
    <property type="entry name" value="Radical_SAM"/>
    <property type="match status" value="1"/>
</dbReference>
<feature type="binding site" evidence="8">
    <location>
        <begin position="38"/>
        <end position="40"/>
    </location>
    <ligand>
        <name>S-adenosyl-L-methionine</name>
        <dbReference type="ChEBI" id="CHEBI:59789"/>
    </ligand>
</feature>
<dbReference type="EC" id="4.3.99.3" evidence="8"/>
<keyword evidence="7 8" id="KW-0456">Lyase</keyword>
<dbReference type="RefSeq" id="WP_316027167.1">
    <property type="nucleotide sequence ID" value="NZ_JAWDIO010000002.1"/>
</dbReference>
<dbReference type="InterPro" id="IPR013785">
    <property type="entry name" value="Aldolase_TIM"/>
</dbReference>
<dbReference type="Gene3D" id="3.20.20.70">
    <property type="entry name" value="Aldolase class I"/>
    <property type="match status" value="1"/>
</dbReference>
<feature type="binding site" evidence="8">
    <location>
        <position position="95"/>
    </location>
    <ligand>
        <name>S-adenosyl-L-methionine</name>
        <dbReference type="ChEBI" id="CHEBI:59789"/>
    </ligand>
</feature>
<dbReference type="Proteomes" id="UP001247805">
    <property type="component" value="Unassembled WGS sequence"/>
</dbReference>
<keyword evidence="5 8" id="KW-0408">Iron</keyword>
<feature type="binding site" evidence="8">
    <location>
        <position position="28"/>
    </location>
    <ligand>
        <name>substrate</name>
    </ligand>
</feature>
<comment type="subunit">
    <text evidence="8">Homodimer.</text>
</comment>
<evidence type="ECO:0000256" key="2">
    <source>
        <dbReference type="ARBA" id="ARBA00022691"/>
    </source>
</evidence>
<feature type="binding site" evidence="8">
    <location>
        <begin position="137"/>
        <end position="139"/>
    </location>
    <ligand>
        <name>S-adenosyl-L-methionine</name>
        <dbReference type="ChEBI" id="CHEBI:59789"/>
    </ligand>
</feature>
<dbReference type="InterPro" id="IPR024924">
    <property type="entry name" value="7-CO-7-deazaguanine_synth-like"/>
</dbReference>
<comment type="cofactor">
    <cofactor evidence="8">
        <name>[4Fe-4S] cluster</name>
        <dbReference type="ChEBI" id="CHEBI:49883"/>
    </cofactor>
    <text evidence="8">Binds 1 [4Fe-4S] cluster. The cluster is coordinated with 3 cysteines and an exchangeable S-adenosyl-L-methionine.</text>
</comment>
<evidence type="ECO:0000256" key="4">
    <source>
        <dbReference type="ARBA" id="ARBA00022842"/>
    </source>
</evidence>
<dbReference type="HAMAP" id="MF_00917">
    <property type="entry name" value="QueE"/>
    <property type="match status" value="1"/>
</dbReference>
<evidence type="ECO:0000259" key="9">
    <source>
        <dbReference type="PROSITE" id="PS51918"/>
    </source>
</evidence>
<feature type="binding site" evidence="8">
    <location>
        <position position="36"/>
    </location>
    <ligand>
        <name>[4Fe-4S] cluster</name>
        <dbReference type="ChEBI" id="CHEBI:49883"/>
        <note>4Fe-4S-S-AdoMet</note>
    </ligand>
</feature>
<dbReference type="PROSITE" id="PS51918">
    <property type="entry name" value="RADICAL_SAM"/>
    <property type="match status" value="1"/>
</dbReference>
<evidence type="ECO:0000256" key="8">
    <source>
        <dbReference type="HAMAP-Rule" id="MF_00917"/>
    </source>
</evidence>
<dbReference type="NCBIfam" id="TIGR04322">
    <property type="entry name" value="rSAM_QueE_Ecoli"/>
    <property type="match status" value="1"/>
</dbReference>
<evidence type="ECO:0000313" key="11">
    <source>
        <dbReference type="Proteomes" id="UP001247805"/>
    </source>
</evidence>
<evidence type="ECO:0000313" key="10">
    <source>
        <dbReference type="EMBL" id="MDU0355636.1"/>
    </source>
</evidence>
<dbReference type="SUPFAM" id="SSF102114">
    <property type="entry name" value="Radical SAM enzymes"/>
    <property type="match status" value="1"/>
</dbReference>
<keyword evidence="3 8" id="KW-0479">Metal-binding</keyword>
<evidence type="ECO:0000256" key="1">
    <source>
        <dbReference type="ARBA" id="ARBA00022485"/>
    </source>
</evidence>
<feature type="binding site" evidence="8">
    <location>
        <position position="41"/>
    </location>
    <ligand>
        <name>Mg(2+)</name>
        <dbReference type="ChEBI" id="CHEBI:18420"/>
    </ligand>
</feature>
<dbReference type="InterPro" id="IPR007197">
    <property type="entry name" value="rSAM"/>
</dbReference>
<feature type="binding site" evidence="8">
    <location>
        <position position="93"/>
    </location>
    <ligand>
        <name>substrate</name>
    </ligand>
</feature>
<protein>
    <recommendedName>
        <fullName evidence="8">7-carboxy-7-deazaguanine synthase</fullName>
        <shortName evidence="8">CDG synthase</shortName>
        <ecNumber evidence="8">4.3.99.3</ecNumber>
    </recommendedName>
    <alternativeName>
        <fullName evidence="8">Queuosine biosynthesis protein QueE</fullName>
    </alternativeName>
</protein>
<evidence type="ECO:0000256" key="5">
    <source>
        <dbReference type="ARBA" id="ARBA00023004"/>
    </source>
</evidence>
<dbReference type="EMBL" id="JAWDIO010000002">
    <property type="protein sequence ID" value="MDU0355636.1"/>
    <property type="molecule type" value="Genomic_DNA"/>
</dbReference>
<keyword evidence="8" id="KW-0671">Queuosine biosynthesis</keyword>
<comment type="similarity">
    <text evidence="8">Belongs to the radical SAM superfamily. 7-carboxy-7-deazaguanine synthase family.</text>
</comment>
<dbReference type="GO" id="GO:0016829">
    <property type="term" value="F:lyase activity"/>
    <property type="evidence" value="ECO:0007669"/>
    <property type="project" value="UniProtKB-KW"/>
</dbReference>
<dbReference type="SFLD" id="SFLDS00029">
    <property type="entry name" value="Radical_SAM"/>
    <property type="match status" value="1"/>
</dbReference>
<comment type="function">
    <text evidence="8">Catalyzes the complex heterocyclic radical-mediated conversion of 6-carboxy-5,6,7,8-tetrahydropterin (CPH4) to 7-carboxy-7-deazaguanine (CDG), a step common to the biosynthetic pathways of all 7-deazapurine-containing compounds.</text>
</comment>
<name>A0ABU3T036_9ALTE</name>
<accession>A0ABU3T036</accession>
<feature type="binding site" evidence="8">
    <location>
        <position position="39"/>
    </location>
    <ligand>
        <name>[4Fe-4S] cluster</name>
        <dbReference type="ChEBI" id="CHEBI:49883"/>
        <note>4Fe-4S-S-AdoMet</note>
    </ligand>
</feature>
<comment type="caution">
    <text evidence="8">Lacks conserved residue(s) required for the propagation of feature annotation.</text>
</comment>
<comment type="pathway">
    <text evidence="8">Purine metabolism; 7-cyano-7-deazaguanine biosynthesis.</text>
</comment>
<gene>
    <name evidence="8 10" type="primary">queE</name>
    <name evidence="10" type="ORF">RS130_18615</name>
</gene>
<organism evidence="10 11">
    <name type="scientific">Paraglaciecola aquimarina</name>
    <dbReference type="NCBI Taxonomy" id="1235557"/>
    <lineage>
        <taxon>Bacteria</taxon>
        <taxon>Pseudomonadati</taxon>
        <taxon>Pseudomonadota</taxon>
        <taxon>Gammaproteobacteria</taxon>
        <taxon>Alteromonadales</taxon>
        <taxon>Alteromonadaceae</taxon>
        <taxon>Paraglaciecola</taxon>
    </lineage>
</organism>
<comment type="catalytic activity">
    <reaction evidence="8">
        <text>6-carboxy-5,6,7,8-tetrahydropterin + H(+) = 7-carboxy-7-carbaguanine + NH4(+)</text>
        <dbReference type="Rhea" id="RHEA:27974"/>
        <dbReference type="ChEBI" id="CHEBI:15378"/>
        <dbReference type="ChEBI" id="CHEBI:28938"/>
        <dbReference type="ChEBI" id="CHEBI:61032"/>
        <dbReference type="ChEBI" id="CHEBI:61036"/>
        <dbReference type="EC" id="4.3.99.3"/>
    </reaction>
</comment>
<dbReference type="InterPro" id="IPR027609">
    <property type="entry name" value="rSAM_QueE_proteobac"/>
</dbReference>
<proteinExistence type="inferred from homology"/>
<feature type="binding site" evidence="8">
    <location>
        <position position="32"/>
    </location>
    <ligand>
        <name>[4Fe-4S] cluster</name>
        <dbReference type="ChEBI" id="CHEBI:49883"/>
        <note>4Fe-4S-S-AdoMet</note>
    </ligand>
</feature>
<evidence type="ECO:0000256" key="6">
    <source>
        <dbReference type="ARBA" id="ARBA00023014"/>
    </source>
</evidence>
<dbReference type="InterPro" id="IPR058240">
    <property type="entry name" value="rSAM_sf"/>
</dbReference>
<dbReference type="PANTHER" id="PTHR42836">
    <property type="entry name" value="7-CARBOXY-7-DEAZAGUANINE SYNTHASE"/>
    <property type="match status" value="1"/>
</dbReference>
<keyword evidence="11" id="KW-1185">Reference proteome</keyword>
<evidence type="ECO:0000256" key="3">
    <source>
        <dbReference type="ARBA" id="ARBA00022723"/>
    </source>
</evidence>
<keyword evidence="6 8" id="KW-0411">Iron-sulfur</keyword>
<comment type="cofactor">
    <cofactor evidence="8">
        <name>Mg(2+)</name>
        <dbReference type="ChEBI" id="CHEBI:18420"/>
    </cofactor>
</comment>